<keyword evidence="2" id="KW-1185">Reference proteome</keyword>
<sequence length="101" mass="10624">MSAGTPFPPGRRFRRSPQVALRPEPFGALAYHFGTRRLSFLKTPMLVATVEALEDSVDVHAALDRARVPAGQRAAYLAALTELAGAGTIEPVPTGPDGVAA</sequence>
<dbReference type="Pfam" id="PF26520">
    <property type="entry name" value="MftB_chaperone"/>
    <property type="match status" value="1"/>
</dbReference>
<dbReference type="NCBIfam" id="TIGR03967">
    <property type="entry name" value="mycofact_MftB"/>
    <property type="match status" value="1"/>
</dbReference>
<dbReference type="Proteomes" id="UP001595867">
    <property type="component" value="Unassembled WGS sequence"/>
</dbReference>
<accession>A0ABV8J4T0</accession>
<dbReference type="RefSeq" id="WP_378070510.1">
    <property type="nucleotide sequence ID" value="NZ_JBHSBL010000021.1"/>
</dbReference>
<comment type="caution">
    <text evidence="1">The sequence shown here is derived from an EMBL/GenBank/DDBJ whole genome shotgun (WGS) entry which is preliminary data.</text>
</comment>
<dbReference type="EMBL" id="JBHSBL010000021">
    <property type="protein sequence ID" value="MFC4069613.1"/>
    <property type="molecule type" value="Genomic_DNA"/>
</dbReference>
<evidence type="ECO:0000313" key="2">
    <source>
        <dbReference type="Proteomes" id="UP001595867"/>
    </source>
</evidence>
<protein>
    <submittedName>
        <fullName evidence="1">Mycofactocin biosynthesis chaperone MftB</fullName>
    </submittedName>
</protein>
<dbReference type="InterPro" id="IPR023850">
    <property type="entry name" value="MftB"/>
</dbReference>
<reference evidence="2" key="1">
    <citation type="journal article" date="2019" name="Int. J. Syst. Evol. Microbiol.">
        <title>The Global Catalogue of Microorganisms (GCM) 10K type strain sequencing project: providing services to taxonomists for standard genome sequencing and annotation.</title>
        <authorList>
            <consortium name="The Broad Institute Genomics Platform"/>
            <consortium name="The Broad Institute Genome Sequencing Center for Infectious Disease"/>
            <person name="Wu L."/>
            <person name="Ma J."/>
        </authorList>
    </citation>
    <scope>NUCLEOTIDE SEQUENCE [LARGE SCALE GENOMIC DNA]</scope>
    <source>
        <strain evidence="2">TBRC 5832</strain>
    </source>
</reference>
<name>A0ABV8J4T0_9ACTN</name>
<gene>
    <name evidence="1" type="primary">mftB</name>
    <name evidence="1" type="ORF">ACFO0C_32215</name>
</gene>
<evidence type="ECO:0000313" key="1">
    <source>
        <dbReference type="EMBL" id="MFC4069613.1"/>
    </source>
</evidence>
<organism evidence="1 2">
    <name type="scientific">Actinoplanes subglobosus</name>
    <dbReference type="NCBI Taxonomy" id="1547892"/>
    <lineage>
        <taxon>Bacteria</taxon>
        <taxon>Bacillati</taxon>
        <taxon>Actinomycetota</taxon>
        <taxon>Actinomycetes</taxon>
        <taxon>Micromonosporales</taxon>
        <taxon>Micromonosporaceae</taxon>
        <taxon>Actinoplanes</taxon>
    </lineage>
</organism>
<proteinExistence type="predicted"/>